<dbReference type="RefSeq" id="WP_190023957.1">
    <property type="nucleotide sequence ID" value="NZ_BMUT01000011.1"/>
</dbReference>
<gene>
    <name evidence="5" type="ORF">GCM10010324_49760</name>
</gene>
<dbReference type="PANTHER" id="PTHR10587">
    <property type="entry name" value="GLYCOSYL TRANSFERASE-RELATED"/>
    <property type="match status" value="1"/>
</dbReference>
<evidence type="ECO:0000313" key="6">
    <source>
        <dbReference type="Proteomes" id="UP000659223"/>
    </source>
</evidence>
<protein>
    <recommendedName>
        <fullName evidence="4">NodB homology domain-containing protein</fullName>
    </recommendedName>
</protein>
<dbReference type="SUPFAM" id="SSF88713">
    <property type="entry name" value="Glycoside hydrolase/deacetylase"/>
    <property type="match status" value="1"/>
</dbReference>
<feature type="signal peptide" evidence="3">
    <location>
        <begin position="1"/>
        <end position="50"/>
    </location>
</feature>
<dbReference type="PANTHER" id="PTHR10587:SF133">
    <property type="entry name" value="CHITIN DEACETYLASE 1-RELATED"/>
    <property type="match status" value="1"/>
</dbReference>
<dbReference type="Pfam" id="PF01522">
    <property type="entry name" value="Polysacc_deac_1"/>
    <property type="match status" value="1"/>
</dbReference>
<evidence type="ECO:0000259" key="4">
    <source>
        <dbReference type="PROSITE" id="PS51677"/>
    </source>
</evidence>
<dbReference type="InterPro" id="IPR050248">
    <property type="entry name" value="Polysacc_deacetylase_ArnD"/>
</dbReference>
<evidence type="ECO:0000256" key="2">
    <source>
        <dbReference type="ARBA" id="ARBA00022801"/>
    </source>
</evidence>
<keyword evidence="3" id="KW-0732">Signal</keyword>
<accession>A0ABQ2YZK5</accession>
<proteinExistence type="predicted"/>
<dbReference type="EMBL" id="BMUT01000011">
    <property type="protein sequence ID" value="GGX97597.1"/>
    <property type="molecule type" value="Genomic_DNA"/>
</dbReference>
<name>A0ABQ2YZK5_9ACTN</name>
<keyword evidence="1" id="KW-0479">Metal-binding</keyword>
<dbReference type="Gene3D" id="3.20.20.370">
    <property type="entry name" value="Glycoside hydrolase/deacetylase"/>
    <property type="match status" value="1"/>
</dbReference>
<evidence type="ECO:0000256" key="3">
    <source>
        <dbReference type="SAM" id="SignalP"/>
    </source>
</evidence>
<dbReference type="PROSITE" id="PS51677">
    <property type="entry name" value="NODB"/>
    <property type="match status" value="1"/>
</dbReference>
<comment type="caution">
    <text evidence="5">The sequence shown here is derived from an EMBL/GenBank/DDBJ whole genome shotgun (WGS) entry which is preliminary data.</text>
</comment>
<dbReference type="Proteomes" id="UP000659223">
    <property type="component" value="Unassembled WGS sequence"/>
</dbReference>
<evidence type="ECO:0000256" key="1">
    <source>
        <dbReference type="ARBA" id="ARBA00022723"/>
    </source>
</evidence>
<organism evidence="5 6">
    <name type="scientific">Streptomyces hiroshimensis</name>
    <dbReference type="NCBI Taxonomy" id="66424"/>
    <lineage>
        <taxon>Bacteria</taxon>
        <taxon>Bacillati</taxon>
        <taxon>Actinomycetota</taxon>
        <taxon>Actinomycetes</taxon>
        <taxon>Kitasatosporales</taxon>
        <taxon>Streptomycetaceae</taxon>
        <taxon>Streptomyces</taxon>
    </lineage>
</organism>
<dbReference type="CDD" id="cd10917">
    <property type="entry name" value="CE4_NodB_like_6s_7s"/>
    <property type="match status" value="1"/>
</dbReference>
<evidence type="ECO:0000313" key="5">
    <source>
        <dbReference type="EMBL" id="GGX97597.1"/>
    </source>
</evidence>
<keyword evidence="6" id="KW-1185">Reference proteome</keyword>
<feature type="chain" id="PRO_5047203516" description="NodB homology domain-containing protein" evidence="3">
    <location>
        <begin position="51"/>
        <end position="260"/>
    </location>
</feature>
<dbReference type="InterPro" id="IPR011330">
    <property type="entry name" value="Glyco_hydro/deAcase_b/a-brl"/>
</dbReference>
<keyword evidence="2" id="KW-0378">Hydrolase</keyword>
<sequence length="260" mass="28394">MPGSSRRVPRLLHSLRLLPSPRPLRARSPLAAALASLTLVLCGLPASASAAGPAAAYDHQRCGNTSGRVLLTLDDWAFDRPERAVETGVYLRGRGIRAAFFLINQYASQQPQVAETLRRQGHWVGNHTYSHPHLTKLGEDEVGREIRDGVRSTLFRPPFGDYGPRETRIAAGLGYRVCTWTVDTLDWDDADGRFPDVATLRARVRNAPAEDKRGGVVLGHLFSNFPDALPGIVDDLRAQGYALCRNTGPTGPVIGDPLRC</sequence>
<dbReference type="InterPro" id="IPR002509">
    <property type="entry name" value="NODB_dom"/>
</dbReference>
<feature type="domain" description="NodB homology" evidence="4">
    <location>
        <begin position="67"/>
        <end position="244"/>
    </location>
</feature>
<reference evidence="6" key="1">
    <citation type="journal article" date="2019" name="Int. J. Syst. Evol. Microbiol.">
        <title>The Global Catalogue of Microorganisms (GCM) 10K type strain sequencing project: providing services to taxonomists for standard genome sequencing and annotation.</title>
        <authorList>
            <consortium name="The Broad Institute Genomics Platform"/>
            <consortium name="The Broad Institute Genome Sequencing Center for Infectious Disease"/>
            <person name="Wu L."/>
            <person name="Ma J."/>
        </authorList>
    </citation>
    <scope>NUCLEOTIDE SEQUENCE [LARGE SCALE GENOMIC DNA]</scope>
    <source>
        <strain evidence="6">JCM 4586</strain>
    </source>
</reference>